<keyword evidence="10" id="KW-1185">Reference proteome</keyword>
<dbReference type="NCBIfam" id="TIGR00093">
    <property type="entry name" value="pseudouridine synthase"/>
    <property type="match status" value="1"/>
</dbReference>
<dbReference type="EMBL" id="JABBNT010000005">
    <property type="protein sequence ID" value="NMM46447.1"/>
    <property type="molecule type" value="Genomic_DNA"/>
</dbReference>
<evidence type="ECO:0000259" key="8">
    <source>
        <dbReference type="SMART" id="SM00363"/>
    </source>
</evidence>
<dbReference type="GO" id="GO:0000455">
    <property type="term" value="P:enzyme-directed rRNA pseudouridine synthesis"/>
    <property type="evidence" value="ECO:0007669"/>
    <property type="project" value="UniProtKB-ARBA"/>
</dbReference>
<dbReference type="RefSeq" id="WP_169626800.1">
    <property type="nucleotide sequence ID" value="NZ_JABBNT010000005.1"/>
</dbReference>
<evidence type="ECO:0000256" key="6">
    <source>
        <dbReference type="RuleBase" id="RU003887"/>
    </source>
</evidence>
<keyword evidence="3 5" id="KW-0694">RNA-binding</keyword>
<feature type="compositionally biased region" description="Polar residues" evidence="7">
    <location>
        <begin position="13"/>
        <end position="24"/>
    </location>
</feature>
<dbReference type="InterPro" id="IPR002942">
    <property type="entry name" value="S4_RNA-bd"/>
</dbReference>
<feature type="region of interest" description="Disordered" evidence="7">
    <location>
        <begin position="1"/>
        <end position="24"/>
    </location>
</feature>
<dbReference type="InterPro" id="IPR020103">
    <property type="entry name" value="PsdUridine_synth_cat_dom_sf"/>
</dbReference>
<name>A0A7Y0HI03_9PROT</name>
<dbReference type="PROSITE" id="PS50889">
    <property type="entry name" value="S4"/>
    <property type="match status" value="1"/>
</dbReference>
<comment type="caution">
    <text evidence="9">The sequence shown here is derived from an EMBL/GenBank/DDBJ whole genome shotgun (WGS) entry which is preliminary data.</text>
</comment>
<sequence>MSDDQIDAGPSEGSDTAGSDTTGQRLAKRIARAGLCSRRDAERWIETGRVAVNGVVVESPALNVGPSDTVTVDGKDLPEEQAARLWRYHKPAGLVVSARDEKGRATIFEKLPREMPRVVSVGRLDLNSEGLLLLTNDGDLARKLELPATGWVRRYRVRVHGRVDPARLASLEHGVTVEGVRYGSIRAELEKQQGSNAWVSVALTEGKNREVRKVMEHLGYPVNRLLRLSYGPFQLGPLPRGMVEEVSAKVMRDLIGGESRKGQAKWAKAKPKPKRPASRKPLSRPAPEKTPDATPTDAKQAAPGKPFRAAKPSGAKPGGAKPGGAKPGGAKPGGAKPGDAKPSGAKSGAAKPAIDKPKSRLKLRPKGSGGK</sequence>
<accession>A0A7Y0HI03</accession>
<dbReference type="GO" id="GO:0120159">
    <property type="term" value="F:rRNA pseudouridine synthase activity"/>
    <property type="evidence" value="ECO:0007669"/>
    <property type="project" value="UniProtKB-ARBA"/>
</dbReference>
<dbReference type="CDD" id="cd00165">
    <property type="entry name" value="S4"/>
    <property type="match status" value="1"/>
</dbReference>
<dbReference type="SMART" id="SM00363">
    <property type="entry name" value="S4"/>
    <property type="match status" value="1"/>
</dbReference>
<proteinExistence type="inferred from homology"/>
<evidence type="ECO:0000256" key="1">
    <source>
        <dbReference type="ARBA" id="ARBA00000073"/>
    </source>
</evidence>
<dbReference type="PANTHER" id="PTHR47683">
    <property type="entry name" value="PSEUDOURIDINE SYNTHASE FAMILY PROTEIN-RELATED"/>
    <property type="match status" value="1"/>
</dbReference>
<evidence type="ECO:0000313" key="10">
    <source>
        <dbReference type="Proteomes" id="UP000539372"/>
    </source>
</evidence>
<reference evidence="9 10" key="1">
    <citation type="submission" date="2020-04" db="EMBL/GenBank/DDBJ databases">
        <title>Rhodospirillaceae bacterium KN72 isolated from deep sea.</title>
        <authorList>
            <person name="Zhang D.-C."/>
        </authorList>
    </citation>
    <scope>NUCLEOTIDE SEQUENCE [LARGE SCALE GENOMIC DNA]</scope>
    <source>
        <strain evidence="9 10">KN72</strain>
    </source>
</reference>
<evidence type="ECO:0000256" key="2">
    <source>
        <dbReference type="ARBA" id="ARBA00008348"/>
    </source>
</evidence>
<dbReference type="Pfam" id="PF01479">
    <property type="entry name" value="S4"/>
    <property type="match status" value="1"/>
</dbReference>
<dbReference type="PANTHER" id="PTHR47683:SF3">
    <property type="entry name" value="RIBOSOMAL LARGE SUBUNIT PSEUDOURIDINE SYNTHASE B"/>
    <property type="match status" value="1"/>
</dbReference>
<dbReference type="InterPro" id="IPR006145">
    <property type="entry name" value="PsdUridine_synth_RsuA/RluA"/>
</dbReference>
<dbReference type="InterPro" id="IPR000748">
    <property type="entry name" value="PsdUridine_synth_RsuA/RluB/E/F"/>
</dbReference>
<feature type="compositionally biased region" description="Low complexity" evidence="7">
    <location>
        <begin position="340"/>
        <end position="352"/>
    </location>
</feature>
<dbReference type="AlphaFoldDB" id="A0A7Y0HI03"/>
<comment type="catalytic activity">
    <reaction evidence="1">
        <text>a uridine in RNA = a pseudouridine in RNA</text>
        <dbReference type="Rhea" id="RHEA:48348"/>
        <dbReference type="Rhea" id="RHEA-COMP:12068"/>
        <dbReference type="Rhea" id="RHEA-COMP:12069"/>
        <dbReference type="ChEBI" id="CHEBI:65314"/>
        <dbReference type="ChEBI" id="CHEBI:65315"/>
    </reaction>
</comment>
<dbReference type="FunFam" id="3.10.290.10:FF:000003">
    <property type="entry name" value="Pseudouridine synthase"/>
    <property type="match status" value="1"/>
</dbReference>
<dbReference type="Pfam" id="PF00849">
    <property type="entry name" value="PseudoU_synth_2"/>
    <property type="match status" value="1"/>
</dbReference>
<dbReference type="Proteomes" id="UP000539372">
    <property type="component" value="Unassembled WGS sequence"/>
</dbReference>
<organism evidence="9 10">
    <name type="scientific">Pacificispira spongiicola</name>
    <dbReference type="NCBI Taxonomy" id="2729598"/>
    <lineage>
        <taxon>Bacteria</taxon>
        <taxon>Pseudomonadati</taxon>
        <taxon>Pseudomonadota</taxon>
        <taxon>Alphaproteobacteria</taxon>
        <taxon>Rhodospirillales</taxon>
        <taxon>Rhodospirillaceae</taxon>
        <taxon>Pacificispira</taxon>
    </lineage>
</organism>
<dbReference type="GO" id="GO:0003723">
    <property type="term" value="F:RNA binding"/>
    <property type="evidence" value="ECO:0007669"/>
    <property type="project" value="UniProtKB-KW"/>
</dbReference>
<dbReference type="Gene3D" id="3.30.70.580">
    <property type="entry name" value="Pseudouridine synthase I, catalytic domain, N-terminal subdomain"/>
    <property type="match status" value="1"/>
</dbReference>
<dbReference type="InterPro" id="IPR036986">
    <property type="entry name" value="S4_RNA-bd_sf"/>
</dbReference>
<feature type="compositionally biased region" description="Gly residues" evidence="7">
    <location>
        <begin position="316"/>
        <end position="336"/>
    </location>
</feature>
<dbReference type="EC" id="5.4.99.-" evidence="6"/>
<keyword evidence="4 6" id="KW-0413">Isomerase</keyword>
<dbReference type="PROSITE" id="PS01149">
    <property type="entry name" value="PSI_RSU"/>
    <property type="match status" value="1"/>
</dbReference>
<comment type="similarity">
    <text evidence="2 6">Belongs to the pseudouridine synthase RsuA family.</text>
</comment>
<dbReference type="InterPro" id="IPR020094">
    <property type="entry name" value="TruA/RsuA/RluB/E/F_N"/>
</dbReference>
<dbReference type="InterPro" id="IPR018496">
    <property type="entry name" value="PsdUridine_synth_RsuA/RluB_CS"/>
</dbReference>
<evidence type="ECO:0000313" key="9">
    <source>
        <dbReference type="EMBL" id="NMM46447.1"/>
    </source>
</evidence>
<dbReference type="Gene3D" id="3.10.290.10">
    <property type="entry name" value="RNA-binding S4 domain"/>
    <property type="match status" value="1"/>
</dbReference>
<evidence type="ECO:0000256" key="7">
    <source>
        <dbReference type="SAM" id="MobiDB-lite"/>
    </source>
</evidence>
<evidence type="ECO:0000256" key="4">
    <source>
        <dbReference type="ARBA" id="ARBA00023235"/>
    </source>
</evidence>
<dbReference type="Gene3D" id="3.30.70.1560">
    <property type="entry name" value="Alpha-L RNA-binding motif"/>
    <property type="match status" value="1"/>
</dbReference>
<dbReference type="SUPFAM" id="SSF55120">
    <property type="entry name" value="Pseudouridine synthase"/>
    <property type="match status" value="1"/>
</dbReference>
<dbReference type="SUPFAM" id="SSF55174">
    <property type="entry name" value="Alpha-L RNA-binding motif"/>
    <property type="match status" value="1"/>
</dbReference>
<feature type="domain" description="RNA-binding S4" evidence="8">
    <location>
        <begin position="24"/>
        <end position="85"/>
    </location>
</feature>
<dbReference type="InterPro" id="IPR050343">
    <property type="entry name" value="RsuA_PseudoU_synthase"/>
</dbReference>
<dbReference type="InterPro" id="IPR042092">
    <property type="entry name" value="PsdUridine_s_RsuA/RluB/E/F_cat"/>
</dbReference>
<gene>
    <name evidence="9" type="ORF">HH303_18290</name>
</gene>
<protein>
    <recommendedName>
        <fullName evidence="6">Pseudouridine synthase</fullName>
        <ecNumber evidence="6">5.4.99.-</ecNumber>
    </recommendedName>
</protein>
<feature type="region of interest" description="Disordered" evidence="7">
    <location>
        <begin position="255"/>
        <end position="371"/>
    </location>
</feature>
<feature type="compositionally biased region" description="Basic residues" evidence="7">
    <location>
        <begin position="267"/>
        <end position="282"/>
    </location>
</feature>
<evidence type="ECO:0000256" key="5">
    <source>
        <dbReference type="PROSITE-ProRule" id="PRU00182"/>
    </source>
</evidence>
<evidence type="ECO:0000256" key="3">
    <source>
        <dbReference type="ARBA" id="ARBA00022884"/>
    </source>
</evidence>